<keyword evidence="2" id="KW-1185">Reference proteome</keyword>
<dbReference type="AlphaFoldDB" id="A0A392QNZ4"/>
<accession>A0A392QNZ4</accession>
<reference evidence="1 2" key="1">
    <citation type="journal article" date="2018" name="Front. Plant Sci.">
        <title>Red Clover (Trifolium pratense) and Zigzag Clover (T. medium) - A Picture of Genomic Similarities and Differences.</title>
        <authorList>
            <person name="Dluhosova J."/>
            <person name="Istvanek J."/>
            <person name="Nedelnik J."/>
            <person name="Repkova J."/>
        </authorList>
    </citation>
    <scope>NUCLEOTIDE SEQUENCE [LARGE SCALE GENOMIC DNA]</scope>
    <source>
        <strain evidence="2">cv. 10/8</strain>
        <tissue evidence="1">Leaf</tissue>
    </source>
</reference>
<feature type="non-terminal residue" evidence="1">
    <location>
        <position position="1"/>
    </location>
</feature>
<dbReference type="Proteomes" id="UP000265520">
    <property type="component" value="Unassembled WGS sequence"/>
</dbReference>
<dbReference type="EMBL" id="LXQA010151447">
    <property type="protein sequence ID" value="MCI26123.1"/>
    <property type="molecule type" value="Genomic_DNA"/>
</dbReference>
<evidence type="ECO:0000313" key="1">
    <source>
        <dbReference type="EMBL" id="MCI26123.1"/>
    </source>
</evidence>
<evidence type="ECO:0000313" key="2">
    <source>
        <dbReference type="Proteomes" id="UP000265520"/>
    </source>
</evidence>
<protein>
    <submittedName>
        <fullName evidence="1">Uncharacterized protein</fullName>
    </submittedName>
</protein>
<proteinExistence type="predicted"/>
<comment type="caution">
    <text evidence="1">The sequence shown here is derived from an EMBL/GenBank/DDBJ whole genome shotgun (WGS) entry which is preliminary data.</text>
</comment>
<name>A0A392QNZ4_9FABA</name>
<organism evidence="1 2">
    <name type="scientific">Trifolium medium</name>
    <dbReference type="NCBI Taxonomy" id="97028"/>
    <lineage>
        <taxon>Eukaryota</taxon>
        <taxon>Viridiplantae</taxon>
        <taxon>Streptophyta</taxon>
        <taxon>Embryophyta</taxon>
        <taxon>Tracheophyta</taxon>
        <taxon>Spermatophyta</taxon>
        <taxon>Magnoliopsida</taxon>
        <taxon>eudicotyledons</taxon>
        <taxon>Gunneridae</taxon>
        <taxon>Pentapetalae</taxon>
        <taxon>rosids</taxon>
        <taxon>fabids</taxon>
        <taxon>Fabales</taxon>
        <taxon>Fabaceae</taxon>
        <taxon>Papilionoideae</taxon>
        <taxon>50 kb inversion clade</taxon>
        <taxon>NPAAA clade</taxon>
        <taxon>Hologalegina</taxon>
        <taxon>IRL clade</taxon>
        <taxon>Trifolieae</taxon>
        <taxon>Trifolium</taxon>
    </lineage>
</organism>
<sequence>TKWRCHQGECSDVSDVRSGDVRTRRTVERSVIEEVCRLDCFAVENVSCC</sequence>